<sequence>MLEEVLEAGGGGRDGGEHLGEDALLLGGQAKVRHRSAGLGGSGADQDDQ</sequence>
<evidence type="ECO:0000256" key="1">
    <source>
        <dbReference type="SAM" id="MobiDB-lite"/>
    </source>
</evidence>
<comment type="caution">
    <text evidence="2">The sequence shown here is derived from an EMBL/GenBank/DDBJ whole genome shotgun (WGS) entry which is preliminary data.</text>
</comment>
<dbReference type="Proteomes" id="UP001165143">
    <property type="component" value="Unassembled WGS sequence"/>
</dbReference>
<feature type="region of interest" description="Disordered" evidence="1">
    <location>
        <begin position="1"/>
        <end position="20"/>
    </location>
</feature>
<evidence type="ECO:0000313" key="2">
    <source>
        <dbReference type="EMBL" id="GLW54688.1"/>
    </source>
</evidence>
<evidence type="ECO:0000313" key="3">
    <source>
        <dbReference type="Proteomes" id="UP001165143"/>
    </source>
</evidence>
<protein>
    <submittedName>
        <fullName evidence="2">Uncharacterized protein</fullName>
    </submittedName>
</protein>
<reference evidence="2" key="1">
    <citation type="submission" date="2023-02" db="EMBL/GenBank/DDBJ databases">
        <title>Kitasatospora phosalacinea NBRC 14362.</title>
        <authorList>
            <person name="Ichikawa N."/>
            <person name="Sato H."/>
            <person name="Tonouchi N."/>
        </authorList>
    </citation>
    <scope>NUCLEOTIDE SEQUENCE</scope>
    <source>
        <strain evidence="2">NBRC 14362</strain>
    </source>
</reference>
<name>A0A9W6UNV0_9ACTN</name>
<dbReference type="EMBL" id="BSRX01000014">
    <property type="protein sequence ID" value="GLW54688.1"/>
    <property type="molecule type" value="Genomic_DNA"/>
</dbReference>
<gene>
    <name evidence="2" type="ORF">Kpho01_26990</name>
</gene>
<dbReference type="AlphaFoldDB" id="A0A9W6UNV0"/>
<proteinExistence type="predicted"/>
<organism evidence="2 3">
    <name type="scientific">Kitasatospora phosalacinea</name>
    <dbReference type="NCBI Taxonomy" id="2065"/>
    <lineage>
        <taxon>Bacteria</taxon>
        <taxon>Bacillati</taxon>
        <taxon>Actinomycetota</taxon>
        <taxon>Actinomycetes</taxon>
        <taxon>Kitasatosporales</taxon>
        <taxon>Streptomycetaceae</taxon>
        <taxon>Kitasatospora</taxon>
    </lineage>
</organism>
<dbReference type="RefSeq" id="WP_158715224.1">
    <property type="nucleotide sequence ID" value="NZ_BSRX01000014.1"/>
</dbReference>
<accession>A0A9W6UNV0</accession>